<keyword evidence="2" id="KW-1003">Cell membrane</keyword>
<protein>
    <submittedName>
        <fullName evidence="7">LysE family translocator</fullName>
    </submittedName>
</protein>
<feature type="transmembrane region" description="Helical" evidence="6">
    <location>
        <begin position="72"/>
        <end position="94"/>
    </location>
</feature>
<evidence type="ECO:0000256" key="6">
    <source>
        <dbReference type="SAM" id="Phobius"/>
    </source>
</evidence>
<dbReference type="RefSeq" id="WP_345369195.1">
    <property type="nucleotide sequence ID" value="NZ_BAABJX010000014.1"/>
</dbReference>
<sequence>MEQTLWAFILFACITSFTPGPNNYLLLYYGKTFGVRSGVKILAGILLGFWTLLLLAGYGMAELIAANETLGWIIKVIGSIWLLYLAWMMSGMSVKQEATPVKRLTFYQVYMMQFLNPKGWLMAVTAAGTLMPDWGNTHTNVLFFSSFFILLGVFSGSLWLSMGELIAKKMRSERVHKWMGYVLSGLMVLSVGMLWS</sequence>
<evidence type="ECO:0000313" key="8">
    <source>
        <dbReference type="Proteomes" id="UP001500298"/>
    </source>
</evidence>
<evidence type="ECO:0000256" key="2">
    <source>
        <dbReference type="ARBA" id="ARBA00022475"/>
    </source>
</evidence>
<comment type="caution">
    <text evidence="7">The sequence shown here is derived from an EMBL/GenBank/DDBJ whole genome shotgun (WGS) entry which is preliminary data.</text>
</comment>
<keyword evidence="3 6" id="KW-0812">Transmembrane</keyword>
<feature type="transmembrane region" description="Helical" evidence="6">
    <location>
        <begin position="178"/>
        <end position="195"/>
    </location>
</feature>
<gene>
    <name evidence="7" type="ORF">GCM10023331_06750</name>
</gene>
<evidence type="ECO:0000256" key="3">
    <source>
        <dbReference type="ARBA" id="ARBA00022692"/>
    </source>
</evidence>
<keyword evidence="4 6" id="KW-1133">Transmembrane helix</keyword>
<dbReference type="PANTHER" id="PTHR30086:SF20">
    <property type="entry name" value="ARGININE EXPORTER PROTEIN ARGO-RELATED"/>
    <property type="match status" value="1"/>
</dbReference>
<evidence type="ECO:0000256" key="4">
    <source>
        <dbReference type="ARBA" id="ARBA00022989"/>
    </source>
</evidence>
<feature type="transmembrane region" description="Helical" evidence="6">
    <location>
        <begin position="141"/>
        <end position="166"/>
    </location>
</feature>
<dbReference type="Proteomes" id="UP001500298">
    <property type="component" value="Unassembled WGS sequence"/>
</dbReference>
<feature type="transmembrane region" description="Helical" evidence="6">
    <location>
        <begin position="115"/>
        <end position="135"/>
    </location>
</feature>
<dbReference type="InterPro" id="IPR001123">
    <property type="entry name" value="LeuE-type"/>
</dbReference>
<keyword evidence="5 6" id="KW-0472">Membrane</keyword>
<comment type="subcellular location">
    <subcellularLocation>
        <location evidence="1">Cell membrane</location>
        <topology evidence="1">Multi-pass membrane protein</topology>
    </subcellularLocation>
</comment>
<feature type="transmembrane region" description="Helical" evidence="6">
    <location>
        <begin position="6"/>
        <end position="29"/>
    </location>
</feature>
<keyword evidence="8" id="KW-1185">Reference proteome</keyword>
<reference evidence="8" key="1">
    <citation type="journal article" date="2019" name="Int. J. Syst. Evol. Microbiol.">
        <title>The Global Catalogue of Microorganisms (GCM) 10K type strain sequencing project: providing services to taxonomists for standard genome sequencing and annotation.</title>
        <authorList>
            <consortium name="The Broad Institute Genomics Platform"/>
            <consortium name="The Broad Institute Genome Sequencing Center for Infectious Disease"/>
            <person name="Wu L."/>
            <person name="Ma J."/>
        </authorList>
    </citation>
    <scope>NUCLEOTIDE SEQUENCE [LARGE SCALE GENOMIC DNA]</scope>
    <source>
        <strain evidence="8">JCM 18326</strain>
    </source>
</reference>
<name>A0ABP9D585_9BACT</name>
<dbReference type="PANTHER" id="PTHR30086">
    <property type="entry name" value="ARGININE EXPORTER PROTEIN ARGO"/>
    <property type="match status" value="1"/>
</dbReference>
<dbReference type="EMBL" id="BAABJX010000014">
    <property type="protein sequence ID" value="GAA4824906.1"/>
    <property type="molecule type" value="Genomic_DNA"/>
</dbReference>
<accession>A0ABP9D585</accession>
<organism evidence="7 8">
    <name type="scientific">Algivirga pacifica</name>
    <dbReference type="NCBI Taxonomy" id="1162670"/>
    <lineage>
        <taxon>Bacteria</taxon>
        <taxon>Pseudomonadati</taxon>
        <taxon>Bacteroidota</taxon>
        <taxon>Cytophagia</taxon>
        <taxon>Cytophagales</taxon>
        <taxon>Flammeovirgaceae</taxon>
        <taxon>Algivirga</taxon>
    </lineage>
</organism>
<evidence type="ECO:0000256" key="1">
    <source>
        <dbReference type="ARBA" id="ARBA00004651"/>
    </source>
</evidence>
<dbReference type="Pfam" id="PF01810">
    <property type="entry name" value="LysE"/>
    <property type="match status" value="1"/>
</dbReference>
<evidence type="ECO:0000313" key="7">
    <source>
        <dbReference type="EMBL" id="GAA4824906.1"/>
    </source>
</evidence>
<feature type="transmembrane region" description="Helical" evidence="6">
    <location>
        <begin position="41"/>
        <end position="60"/>
    </location>
</feature>
<proteinExistence type="predicted"/>
<evidence type="ECO:0000256" key="5">
    <source>
        <dbReference type="ARBA" id="ARBA00023136"/>
    </source>
</evidence>